<dbReference type="SUPFAM" id="SSF50475">
    <property type="entry name" value="FMN-binding split barrel"/>
    <property type="match status" value="1"/>
</dbReference>
<reference evidence="5" key="1">
    <citation type="submission" date="2022-10" db="EMBL/GenBank/DDBJ databases">
        <title>Chryseobacterium babae sp. nov. isolated from the gut of the beetle Oryctes rhinoceros, and Chryseobacterium kimseyorum sp. nov., isolated from a stick insect rearing cage.</title>
        <authorList>
            <person name="Shelomi M."/>
            <person name="Han C.-J."/>
            <person name="Chen W.-M."/>
            <person name="Chen H.-K."/>
            <person name="Liaw S.-J."/>
            <person name="Muhle E."/>
            <person name="Clermont D."/>
        </authorList>
    </citation>
    <scope>NUCLEOTIDE SEQUENCE</scope>
    <source>
        <strain evidence="5">09-1422</strain>
    </source>
</reference>
<feature type="domain" description="Flavin reductase like" evidence="4">
    <location>
        <begin position="17"/>
        <end position="157"/>
    </location>
</feature>
<dbReference type="EMBL" id="JAPDHW010000003">
    <property type="protein sequence ID" value="MCW3168190.1"/>
    <property type="molecule type" value="Genomic_DNA"/>
</dbReference>
<accession>A0ABT3HWM8</accession>
<dbReference type="SMART" id="SM00903">
    <property type="entry name" value="Flavin_Reduct"/>
    <property type="match status" value="1"/>
</dbReference>
<evidence type="ECO:0000256" key="3">
    <source>
        <dbReference type="ARBA" id="ARBA00038054"/>
    </source>
</evidence>
<dbReference type="PANTHER" id="PTHR43567:SF1">
    <property type="entry name" value="FLAVOREDOXIN"/>
    <property type="match status" value="1"/>
</dbReference>
<organism evidence="5 6">
    <name type="scientific">Chryseobacterium kimseyorum</name>
    <dbReference type="NCBI Taxonomy" id="2984028"/>
    <lineage>
        <taxon>Bacteria</taxon>
        <taxon>Pseudomonadati</taxon>
        <taxon>Bacteroidota</taxon>
        <taxon>Flavobacteriia</taxon>
        <taxon>Flavobacteriales</taxon>
        <taxon>Weeksellaceae</taxon>
        <taxon>Chryseobacterium group</taxon>
        <taxon>Chryseobacterium</taxon>
    </lineage>
</organism>
<evidence type="ECO:0000313" key="6">
    <source>
        <dbReference type="Proteomes" id="UP001163731"/>
    </source>
</evidence>
<comment type="caution">
    <text evidence="5">The sequence shown here is derived from an EMBL/GenBank/DDBJ whole genome shotgun (WGS) entry which is preliminary data.</text>
</comment>
<dbReference type="PANTHER" id="PTHR43567">
    <property type="entry name" value="FLAVOREDOXIN-RELATED-RELATED"/>
    <property type="match status" value="1"/>
</dbReference>
<comment type="similarity">
    <text evidence="3">Belongs to the flavoredoxin family.</text>
</comment>
<protein>
    <submittedName>
        <fullName evidence="5">Flavin reductase family protein</fullName>
    </submittedName>
</protein>
<sequence>MKNYKKNKYPVTDVRKFLEPTPTVLVTSAYKKEKNIMTMGWYTIMEFSPSLIGCVISSGNHSFNLIRKSKECVINIPTLELMNTVVAIGNCSGSEIDKFEKFDMAVLDGEFVKAPLLKNCYASFECRLYDNKLVKDYTFFIFEIVRAHVASKPKYPKTIQYRGDSHFLESGRNFMISSAK</sequence>
<dbReference type="Gene3D" id="2.30.110.10">
    <property type="entry name" value="Electron Transport, Fmn-binding Protein, Chain A"/>
    <property type="match status" value="1"/>
</dbReference>
<evidence type="ECO:0000256" key="1">
    <source>
        <dbReference type="ARBA" id="ARBA00001917"/>
    </source>
</evidence>
<dbReference type="InterPro" id="IPR052174">
    <property type="entry name" value="Flavoredoxin"/>
</dbReference>
<keyword evidence="2" id="KW-0285">Flavoprotein</keyword>
<evidence type="ECO:0000259" key="4">
    <source>
        <dbReference type="SMART" id="SM00903"/>
    </source>
</evidence>
<dbReference type="RefSeq" id="WP_264749414.1">
    <property type="nucleotide sequence ID" value="NZ_JAPDHW010000003.1"/>
</dbReference>
<gene>
    <name evidence="5" type="ORF">OMO38_06595</name>
</gene>
<dbReference type="InterPro" id="IPR012349">
    <property type="entry name" value="Split_barrel_FMN-bd"/>
</dbReference>
<keyword evidence="6" id="KW-1185">Reference proteome</keyword>
<evidence type="ECO:0000313" key="5">
    <source>
        <dbReference type="EMBL" id="MCW3168190.1"/>
    </source>
</evidence>
<dbReference type="Pfam" id="PF01613">
    <property type="entry name" value="Flavin_Reduct"/>
    <property type="match status" value="1"/>
</dbReference>
<dbReference type="Proteomes" id="UP001163731">
    <property type="component" value="Unassembled WGS sequence"/>
</dbReference>
<evidence type="ECO:0000256" key="2">
    <source>
        <dbReference type="ARBA" id="ARBA00022630"/>
    </source>
</evidence>
<dbReference type="InterPro" id="IPR002563">
    <property type="entry name" value="Flavin_Rdtase-like_dom"/>
</dbReference>
<proteinExistence type="inferred from homology"/>
<comment type="cofactor">
    <cofactor evidence="1">
        <name>FMN</name>
        <dbReference type="ChEBI" id="CHEBI:58210"/>
    </cofactor>
</comment>
<name>A0ABT3HWM8_9FLAO</name>